<evidence type="ECO:0000256" key="4">
    <source>
        <dbReference type="ARBA" id="ARBA00022840"/>
    </source>
</evidence>
<comment type="caution">
    <text evidence="10">The sequence shown here is derived from an EMBL/GenBank/DDBJ whole genome shotgun (WGS) entry which is preliminary data.</text>
</comment>
<dbReference type="GO" id="GO:0140359">
    <property type="term" value="F:ABC-type transporter activity"/>
    <property type="evidence" value="ECO:0007669"/>
    <property type="project" value="InterPro"/>
</dbReference>
<dbReference type="InterPro" id="IPR003593">
    <property type="entry name" value="AAA+_ATPase"/>
</dbReference>
<feature type="transmembrane region" description="Helical" evidence="7">
    <location>
        <begin position="20"/>
        <end position="43"/>
    </location>
</feature>
<evidence type="ECO:0000256" key="1">
    <source>
        <dbReference type="ARBA" id="ARBA00004651"/>
    </source>
</evidence>
<keyword evidence="2 7" id="KW-0812">Transmembrane</keyword>
<reference evidence="10 11" key="1">
    <citation type="submission" date="2007-09" db="EMBL/GenBank/DDBJ databases">
        <title>Draft genome sequence of Peptostreptococcus micros (ATCC 33270).</title>
        <authorList>
            <person name="Sudarsanam P."/>
            <person name="Ley R."/>
            <person name="Guruge J."/>
            <person name="Turnbaugh P.J."/>
            <person name="Mahowald M."/>
            <person name="Liep D."/>
            <person name="Gordon J."/>
        </authorList>
    </citation>
    <scope>NUCLEOTIDE SEQUENCE [LARGE SCALE GENOMIC DNA]</scope>
    <source>
        <strain evidence="10 11">ATCC 33270</strain>
    </source>
</reference>
<dbReference type="PANTHER" id="PTHR24221">
    <property type="entry name" value="ATP-BINDING CASSETTE SUB-FAMILY B"/>
    <property type="match status" value="1"/>
</dbReference>
<dbReference type="InterPro" id="IPR039421">
    <property type="entry name" value="Type_1_exporter"/>
</dbReference>
<evidence type="ECO:0000256" key="3">
    <source>
        <dbReference type="ARBA" id="ARBA00022741"/>
    </source>
</evidence>
<dbReference type="PANTHER" id="PTHR24221:SF654">
    <property type="entry name" value="ATP-BINDING CASSETTE SUB-FAMILY B MEMBER 6"/>
    <property type="match status" value="1"/>
</dbReference>
<feature type="transmembrane region" description="Helical" evidence="7">
    <location>
        <begin position="158"/>
        <end position="179"/>
    </location>
</feature>
<dbReference type="eggNOG" id="COG2274">
    <property type="taxonomic scope" value="Bacteria"/>
</dbReference>
<keyword evidence="4 10" id="KW-0067">ATP-binding</keyword>
<gene>
    <name evidence="10" type="ORF">PEPMIC_01326</name>
</gene>
<dbReference type="Gene3D" id="1.20.1560.10">
    <property type="entry name" value="ABC transporter type 1, transmembrane domain"/>
    <property type="match status" value="1"/>
</dbReference>
<comment type="subcellular location">
    <subcellularLocation>
        <location evidence="1">Cell membrane</location>
        <topology evidence="1">Multi-pass membrane protein</topology>
    </subcellularLocation>
</comment>
<feature type="transmembrane region" description="Helical" evidence="7">
    <location>
        <begin position="64"/>
        <end position="88"/>
    </location>
</feature>
<dbReference type="InterPro" id="IPR027417">
    <property type="entry name" value="P-loop_NTPase"/>
</dbReference>
<dbReference type="Proteomes" id="UP000003162">
    <property type="component" value="Unassembled WGS sequence"/>
</dbReference>
<dbReference type="GO" id="GO:0016887">
    <property type="term" value="F:ATP hydrolysis activity"/>
    <property type="evidence" value="ECO:0007669"/>
    <property type="project" value="InterPro"/>
</dbReference>
<protein>
    <submittedName>
        <fullName evidence="10">ABC transporter, ATP-binding protein</fullName>
    </submittedName>
</protein>
<dbReference type="SMART" id="SM00382">
    <property type="entry name" value="AAA"/>
    <property type="match status" value="1"/>
</dbReference>
<dbReference type="GO" id="GO:0005886">
    <property type="term" value="C:plasma membrane"/>
    <property type="evidence" value="ECO:0007669"/>
    <property type="project" value="UniProtKB-SubCell"/>
</dbReference>
<evidence type="ECO:0000256" key="7">
    <source>
        <dbReference type="SAM" id="Phobius"/>
    </source>
</evidence>
<feature type="domain" description="ABC transmembrane type-1" evidence="9">
    <location>
        <begin position="24"/>
        <end position="298"/>
    </location>
</feature>
<reference evidence="10 11" key="2">
    <citation type="submission" date="2007-09" db="EMBL/GenBank/DDBJ databases">
        <authorList>
            <person name="Fulton L."/>
            <person name="Clifton S."/>
            <person name="Fulton B."/>
            <person name="Xu J."/>
            <person name="Minx P."/>
            <person name="Pepin K.H."/>
            <person name="Johnson M."/>
            <person name="Thiruvilangam P."/>
            <person name="Bhonagiri V."/>
            <person name="Nash W.E."/>
            <person name="Mardis E.R."/>
            <person name="Wilson R.K."/>
        </authorList>
    </citation>
    <scope>NUCLEOTIDE SEQUENCE [LARGE SCALE GENOMIC DNA]</scope>
    <source>
        <strain evidence="10 11">ATCC 33270</strain>
    </source>
</reference>
<accession>A8SMH6</accession>
<proteinExistence type="predicted"/>
<dbReference type="HOGENOM" id="CLU_495064_0_0_9"/>
<feature type="transmembrane region" description="Helical" evidence="7">
    <location>
        <begin position="133"/>
        <end position="151"/>
    </location>
</feature>
<dbReference type="InterPro" id="IPR011527">
    <property type="entry name" value="ABC1_TM_dom"/>
</dbReference>
<evidence type="ECO:0000256" key="5">
    <source>
        <dbReference type="ARBA" id="ARBA00022989"/>
    </source>
</evidence>
<evidence type="ECO:0000313" key="11">
    <source>
        <dbReference type="Proteomes" id="UP000003162"/>
    </source>
</evidence>
<keyword evidence="6 7" id="KW-0472">Membrane</keyword>
<keyword evidence="5 7" id="KW-1133">Transmembrane helix</keyword>
<feature type="transmembrane region" description="Helical" evidence="7">
    <location>
        <begin position="238"/>
        <end position="260"/>
    </location>
</feature>
<feature type="domain" description="ABC transporter" evidence="8">
    <location>
        <begin position="333"/>
        <end position="550"/>
    </location>
</feature>
<dbReference type="InterPro" id="IPR003439">
    <property type="entry name" value="ABC_transporter-like_ATP-bd"/>
</dbReference>
<evidence type="ECO:0000256" key="6">
    <source>
        <dbReference type="ARBA" id="ARBA00023136"/>
    </source>
</evidence>
<dbReference type="GO" id="GO:0034040">
    <property type="term" value="F:ATPase-coupled lipid transmembrane transporter activity"/>
    <property type="evidence" value="ECO:0007669"/>
    <property type="project" value="TreeGrafter"/>
</dbReference>
<dbReference type="AlphaFoldDB" id="A8SMH6"/>
<feature type="transmembrane region" description="Helical" evidence="7">
    <location>
        <begin position="272"/>
        <end position="290"/>
    </location>
</feature>
<dbReference type="Pfam" id="PF00005">
    <property type="entry name" value="ABC_tran"/>
    <property type="match status" value="1"/>
</dbReference>
<dbReference type="PROSITE" id="PS50929">
    <property type="entry name" value="ABC_TM1F"/>
    <property type="match status" value="1"/>
</dbReference>
<dbReference type="InterPro" id="IPR036640">
    <property type="entry name" value="ABC1_TM_sf"/>
</dbReference>
<evidence type="ECO:0000259" key="8">
    <source>
        <dbReference type="PROSITE" id="PS50893"/>
    </source>
</evidence>
<dbReference type="EMBL" id="ABEE02000017">
    <property type="protein sequence ID" value="EDP23521.1"/>
    <property type="molecule type" value="Genomic_DNA"/>
</dbReference>
<dbReference type="SUPFAM" id="SSF52540">
    <property type="entry name" value="P-loop containing nucleoside triphosphate hydrolases"/>
    <property type="match status" value="1"/>
</dbReference>
<dbReference type="Pfam" id="PF00664">
    <property type="entry name" value="ABC_membrane"/>
    <property type="match status" value="1"/>
</dbReference>
<sequence length="550" mass="63957">MLIEGDFLVRKFYKIINFNYFTHIVIFAVCILTSIFQLLVYIYTKKIVDKFIELNDIYYYGVKIFVCLLFAFLVMSTLKNFLFSVIAIKLEYKILSKYILNIKDLKEEELNNSIVIMDRISKFTDFLDNNFNSLIYTPFSFIFTFLGIFLIDKMTAIIIIPVVVTTVFIDFLLTDKLIYSSQKYYKENSHCINFQKEMLEKIENIKINSLENYVDSLHRKKQEKLLKSKNYLTFREQISYIPALLNEYLPTIILIFIAILRVRYSPMSYGQFFALLSMIVGISLPFTKFLRSVTNLKSVSILLDDIVKIVDSKDCHIVKNIFNSSNFTGNTVINVKNLDFSYGNKIIFRDVNFSVKEDEKVSIIGETGTGKSTLIKIILGLCDLNEKTKINVFGLDINEKKREIWKNIGYVDNNQYLFDGSINYNITLKNDLTNSELKNLENIALMLDIKYLIDKEIDVKQFGTNLSGGEKLKICIARALFRKPNLLILDEPTSALDDYSEDLFCNLLKNINVTTILVTHRKKLMDMSDRILKISDNKIFEINKESEIHV</sequence>
<evidence type="ECO:0000259" key="9">
    <source>
        <dbReference type="PROSITE" id="PS50929"/>
    </source>
</evidence>
<dbReference type="CDD" id="cd03228">
    <property type="entry name" value="ABCC_MRP_Like"/>
    <property type="match status" value="1"/>
</dbReference>
<evidence type="ECO:0000313" key="10">
    <source>
        <dbReference type="EMBL" id="EDP23521.1"/>
    </source>
</evidence>
<organism evidence="10 11">
    <name type="scientific">Parvimonas micra ATCC 33270</name>
    <dbReference type="NCBI Taxonomy" id="411465"/>
    <lineage>
        <taxon>Bacteria</taxon>
        <taxon>Bacillati</taxon>
        <taxon>Bacillota</taxon>
        <taxon>Tissierellia</taxon>
        <taxon>Tissierellales</taxon>
        <taxon>Peptoniphilaceae</taxon>
        <taxon>Parvimonas</taxon>
    </lineage>
</organism>
<name>A8SMH6_9FIRM</name>
<dbReference type="Gene3D" id="3.40.50.300">
    <property type="entry name" value="P-loop containing nucleotide triphosphate hydrolases"/>
    <property type="match status" value="1"/>
</dbReference>
<dbReference type="PROSITE" id="PS50893">
    <property type="entry name" value="ABC_TRANSPORTER_2"/>
    <property type="match status" value="1"/>
</dbReference>
<dbReference type="GO" id="GO:0005524">
    <property type="term" value="F:ATP binding"/>
    <property type="evidence" value="ECO:0007669"/>
    <property type="project" value="UniProtKB-KW"/>
</dbReference>
<dbReference type="SUPFAM" id="SSF90123">
    <property type="entry name" value="ABC transporter transmembrane region"/>
    <property type="match status" value="1"/>
</dbReference>
<keyword evidence="3" id="KW-0547">Nucleotide-binding</keyword>
<evidence type="ECO:0000256" key="2">
    <source>
        <dbReference type="ARBA" id="ARBA00022692"/>
    </source>
</evidence>